<feature type="compositionally biased region" description="Polar residues" evidence="1">
    <location>
        <begin position="107"/>
        <end position="117"/>
    </location>
</feature>
<dbReference type="CDD" id="cd01805">
    <property type="entry name" value="Ubl_Rad23"/>
    <property type="match status" value="1"/>
</dbReference>
<reference evidence="3 4" key="1">
    <citation type="journal article" date="2014" name="Nat. Genet.">
        <title>Whole-genome sequence of a flatfish provides insights into ZW sex chromosome evolution and adaptation to a benthic lifestyle.</title>
        <authorList>
            <person name="Chen S."/>
            <person name="Zhang G."/>
            <person name="Shao C."/>
            <person name="Huang Q."/>
            <person name="Liu G."/>
            <person name="Zhang P."/>
            <person name="Song W."/>
            <person name="An N."/>
            <person name="Chalopin D."/>
            <person name="Volff J.N."/>
            <person name="Hong Y."/>
            <person name="Li Q."/>
            <person name="Sha Z."/>
            <person name="Zhou H."/>
            <person name="Xie M."/>
            <person name="Yu Q."/>
            <person name="Liu Y."/>
            <person name="Xiang H."/>
            <person name="Wang N."/>
            <person name="Wu K."/>
            <person name="Yang C."/>
            <person name="Zhou Q."/>
            <person name="Liao X."/>
            <person name="Yang L."/>
            <person name="Hu Q."/>
            <person name="Zhang J."/>
            <person name="Meng L."/>
            <person name="Jin L."/>
            <person name="Tian Y."/>
            <person name="Lian J."/>
            <person name="Yang J."/>
            <person name="Miao G."/>
            <person name="Liu S."/>
            <person name="Liang Z."/>
            <person name="Yan F."/>
            <person name="Li Y."/>
            <person name="Sun B."/>
            <person name="Zhang H."/>
            <person name="Zhang J."/>
            <person name="Zhu Y."/>
            <person name="Du M."/>
            <person name="Zhao Y."/>
            <person name="Schartl M."/>
            <person name="Tang Q."/>
            <person name="Wang J."/>
        </authorList>
    </citation>
    <scope>NUCLEOTIDE SEQUENCE</scope>
</reference>
<dbReference type="Ensembl" id="ENSCSET00000022362.1">
    <property type="protein sequence ID" value="ENSCSEP00000022083.1"/>
    <property type="gene ID" value="ENSCSEG00000014072.1"/>
</dbReference>
<dbReference type="STRING" id="244447.ENSCSEP00000022083"/>
<feature type="region of interest" description="Disordered" evidence="1">
    <location>
        <begin position="78"/>
        <end position="117"/>
    </location>
</feature>
<keyword evidence="4" id="KW-1185">Reference proteome</keyword>
<organism evidence="3 4">
    <name type="scientific">Cynoglossus semilaevis</name>
    <name type="common">Tongue sole</name>
    <dbReference type="NCBI Taxonomy" id="244447"/>
    <lineage>
        <taxon>Eukaryota</taxon>
        <taxon>Metazoa</taxon>
        <taxon>Chordata</taxon>
        <taxon>Craniata</taxon>
        <taxon>Vertebrata</taxon>
        <taxon>Euteleostomi</taxon>
        <taxon>Actinopterygii</taxon>
        <taxon>Neopterygii</taxon>
        <taxon>Teleostei</taxon>
        <taxon>Neoteleostei</taxon>
        <taxon>Acanthomorphata</taxon>
        <taxon>Carangaria</taxon>
        <taxon>Pleuronectiformes</taxon>
        <taxon>Pleuronectoidei</taxon>
        <taxon>Cynoglossidae</taxon>
        <taxon>Cynoglossinae</taxon>
        <taxon>Cynoglossus</taxon>
    </lineage>
</organism>
<proteinExistence type="predicted"/>
<feature type="compositionally biased region" description="Polar residues" evidence="1">
    <location>
        <begin position="152"/>
        <end position="164"/>
    </location>
</feature>
<dbReference type="Pfam" id="PF00240">
    <property type="entry name" value="ubiquitin"/>
    <property type="match status" value="1"/>
</dbReference>
<feature type="region of interest" description="Disordered" evidence="1">
    <location>
        <begin position="138"/>
        <end position="179"/>
    </location>
</feature>
<feature type="compositionally biased region" description="Low complexity" evidence="1">
    <location>
        <begin position="78"/>
        <end position="95"/>
    </location>
</feature>
<dbReference type="PANTHER" id="PTHR10621:SF29">
    <property type="entry name" value="UV EXCISION REPAIR PROTEIN RAD23 HOMOLOG A"/>
    <property type="match status" value="1"/>
</dbReference>
<evidence type="ECO:0000259" key="2">
    <source>
        <dbReference type="PROSITE" id="PS50053"/>
    </source>
</evidence>
<evidence type="ECO:0000256" key="1">
    <source>
        <dbReference type="SAM" id="MobiDB-lite"/>
    </source>
</evidence>
<dbReference type="PROSITE" id="PS50053">
    <property type="entry name" value="UBIQUITIN_2"/>
    <property type="match status" value="1"/>
</dbReference>
<dbReference type="GO" id="GO:0005654">
    <property type="term" value="C:nucleoplasm"/>
    <property type="evidence" value="ECO:0007669"/>
    <property type="project" value="TreeGrafter"/>
</dbReference>
<dbReference type="GeneTree" id="ENSGT00390000012078"/>
<dbReference type="FunFam" id="3.10.20.90:FF:000053">
    <property type="entry name" value="UV excision repair protein RAD23 homolog A"/>
    <property type="match status" value="1"/>
</dbReference>
<reference evidence="3" key="2">
    <citation type="submission" date="2025-08" db="UniProtKB">
        <authorList>
            <consortium name="Ensembl"/>
        </authorList>
    </citation>
    <scope>IDENTIFICATION</scope>
</reference>
<accession>A0A3P8W3E4</accession>
<evidence type="ECO:0000313" key="3">
    <source>
        <dbReference type="Ensembl" id="ENSCSEP00000022083.1"/>
    </source>
</evidence>
<reference evidence="3" key="3">
    <citation type="submission" date="2025-09" db="UniProtKB">
        <authorList>
            <consortium name="Ensembl"/>
        </authorList>
    </citation>
    <scope>IDENTIFICATION</scope>
</reference>
<dbReference type="GO" id="GO:0043161">
    <property type="term" value="P:proteasome-mediated ubiquitin-dependent protein catabolic process"/>
    <property type="evidence" value="ECO:0007669"/>
    <property type="project" value="TreeGrafter"/>
</dbReference>
<dbReference type="GO" id="GO:0031593">
    <property type="term" value="F:polyubiquitin modification-dependent protein binding"/>
    <property type="evidence" value="ECO:0007669"/>
    <property type="project" value="TreeGrafter"/>
</dbReference>
<dbReference type="Gene3D" id="3.10.20.90">
    <property type="entry name" value="Phosphatidylinositol 3-kinase Catalytic Subunit, Chain A, domain 1"/>
    <property type="match status" value="1"/>
</dbReference>
<evidence type="ECO:0000313" key="4">
    <source>
        <dbReference type="Proteomes" id="UP000265120"/>
    </source>
</evidence>
<dbReference type="Proteomes" id="UP000265120">
    <property type="component" value="Chromosome 17"/>
</dbReference>
<feature type="domain" description="Ubiquitin-like" evidence="2">
    <location>
        <begin position="1"/>
        <end position="79"/>
    </location>
</feature>
<dbReference type="InterPro" id="IPR029071">
    <property type="entry name" value="Ubiquitin-like_domsf"/>
</dbReference>
<dbReference type="GO" id="GO:0070628">
    <property type="term" value="F:proteasome binding"/>
    <property type="evidence" value="ECO:0007669"/>
    <property type="project" value="TreeGrafter"/>
</dbReference>
<dbReference type="InterPro" id="IPR000626">
    <property type="entry name" value="Ubiquitin-like_dom"/>
</dbReference>
<name>A0A3P8W3E4_CYNSE</name>
<dbReference type="GO" id="GO:0043130">
    <property type="term" value="F:ubiquitin binding"/>
    <property type="evidence" value="ECO:0007669"/>
    <property type="project" value="TreeGrafter"/>
</dbReference>
<dbReference type="AlphaFoldDB" id="A0A3P8W3E4"/>
<protein>
    <submittedName>
        <fullName evidence="3">UV excision repair protein RAD23 homolog A-like</fullName>
    </submittedName>
</protein>
<dbReference type="GO" id="GO:0005829">
    <property type="term" value="C:cytosol"/>
    <property type="evidence" value="ECO:0007669"/>
    <property type="project" value="TreeGrafter"/>
</dbReference>
<dbReference type="SMART" id="SM00213">
    <property type="entry name" value="UBQ"/>
    <property type="match status" value="1"/>
</dbReference>
<dbReference type="SUPFAM" id="SSF54236">
    <property type="entry name" value="Ubiquitin-like"/>
    <property type="match status" value="1"/>
</dbReference>
<dbReference type="PANTHER" id="PTHR10621">
    <property type="entry name" value="UV EXCISION REPAIR PROTEIN RAD23"/>
    <property type="match status" value="1"/>
</dbReference>
<sequence length="179" mass="19432">MQITLKTLQQQTIQIEIDPEQTVKALKEKIEAERGKDNFPVSGQKLIYAGKILQDDTLIKDYKIEEKKFVVVMVSKPKAAAASAAPPVSEAPKSPRGGQRGAKCPNHRTTTTSQLQWSGLGRLLSTGDWSRVRGHVDGDHVHGLRTGASGGSAKSQFQQPTQSRGVPAHRYPQQPGAGE</sequence>
<dbReference type="InParanoid" id="A0A3P8W3E4"/>